<feature type="signal peptide" evidence="1">
    <location>
        <begin position="1"/>
        <end position="21"/>
    </location>
</feature>
<feature type="chain" id="PRO_5034818350" evidence="1">
    <location>
        <begin position="22"/>
        <end position="341"/>
    </location>
</feature>
<dbReference type="SUPFAM" id="SSF55486">
    <property type="entry name" value="Metalloproteases ('zincins'), catalytic domain"/>
    <property type="match status" value="1"/>
</dbReference>
<dbReference type="AlphaFoldDB" id="A0A8H6WEF3"/>
<sequence length="341" mass="36254">MLFFLPLHVLLRLSTVPVATAAADSSLGSKAQSLAALTLPPQQPSFSTFSLELLLPPAYPVLATPINLPPPCESALPPSSSAECFASSMEALNVTFEDCGTPYTICRCGDAEMTMDTAIRRLGQVPVGLRRYVATVLALAEGTGEARAYTVESGDIHFFGECELDTWVHESTHAYDFANPNAWQSSAEGWAQAIDADTCVPDLYSQTNIIEDFAQLSVIMIYTLLHSGSLPPGFSAGCMQHQLNFMSALDAYVPGVLFGNNCNIIDNGPTARHTESPATLDPSRTFTTFPVPKQPSLSSLQDMPTGIINSGGGADTNGVIPASGGLGWTTIYCLGALIWLL</sequence>
<dbReference type="Proteomes" id="UP000636479">
    <property type="component" value="Unassembled WGS sequence"/>
</dbReference>
<accession>A0A8H6WEF3</accession>
<organism evidence="2 3">
    <name type="scientific">Mycena indigotica</name>
    <dbReference type="NCBI Taxonomy" id="2126181"/>
    <lineage>
        <taxon>Eukaryota</taxon>
        <taxon>Fungi</taxon>
        <taxon>Dikarya</taxon>
        <taxon>Basidiomycota</taxon>
        <taxon>Agaricomycotina</taxon>
        <taxon>Agaricomycetes</taxon>
        <taxon>Agaricomycetidae</taxon>
        <taxon>Agaricales</taxon>
        <taxon>Marasmiineae</taxon>
        <taxon>Mycenaceae</taxon>
        <taxon>Mycena</taxon>
    </lineage>
</organism>
<comment type="caution">
    <text evidence="2">The sequence shown here is derived from an EMBL/GenBank/DDBJ whole genome shotgun (WGS) entry which is preliminary data.</text>
</comment>
<evidence type="ECO:0000256" key="1">
    <source>
        <dbReference type="SAM" id="SignalP"/>
    </source>
</evidence>
<name>A0A8H6WEF3_9AGAR</name>
<reference evidence="2" key="1">
    <citation type="submission" date="2020-05" db="EMBL/GenBank/DDBJ databases">
        <title>Mycena genomes resolve the evolution of fungal bioluminescence.</title>
        <authorList>
            <person name="Tsai I.J."/>
        </authorList>
    </citation>
    <scope>NUCLEOTIDE SEQUENCE</scope>
    <source>
        <strain evidence="2">171206Taipei</strain>
    </source>
</reference>
<dbReference type="OrthoDB" id="2142213at2759"/>
<proteinExistence type="predicted"/>
<protein>
    <submittedName>
        <fullName evidence="2">Uncharacterized protein</fullName>
    </submittedName>
</protein>
<dbReference type="GeneID" id="59341322"/>
<gene>
    <name evidence="2" type="ORF">MIND_00189800</name>
</gene>
<evidence type="ECO:0000313" key="3">
    <source>
        <dbReference type="Proteomes" id="UP000636479"/>
    </source>
</evidence>
<keyword evidence="1" id="KW-0732">Signal</keyword>
<keyword evidence="3" id="KW-1185">Reference proteome</keyword>
<dbReference type="RefSeq" id="XP_037223901.1">
    <property type="nucleotide sequence ID" value="XM_037358806.1"/>
</dbReference>
<evidence type="ECO:0000313" key="2">
    <source>
        <dbReference type="EMBL" id="KAF7311793.1"/>
    </source>
</evidence>
<dbReference type="EMBL" id="JACAZF010000002">
    <property type="protein sequence ID" value="KAF7311793.1"/>
    <property type="molecule type" value="Genomic_DNA"/>
</dbReference>